<dbReference type="InterPro" id="IPR001202">
    <property type="entry name" value="WW_dom"/>
</dbReference>
<protein>
    <submittedName>
        <fullName evidence="7">WW domain-containing protein</fullName>
    </submittedName>
</protein>
<dbReference type="CDD" id="cd00201">
    <property type="entry name" value="WW"/>
    <property type="match status" value="1"/>
</dbReference>
<feature type="region of interest" description="Disordered" evidence="3">
    <location>
        <begin position="869"/>
        <end position="893"/>
    </location>
</feature>
<accession>A0A183BVR8</accession>
<reference evidence="7" key="2">
    <citation type="submission" date="2016-06" db="UniProtKB">
        <authorList>
            <consortium name="WormBaseParasite"/>
        </authorList>
    </citation>
    <scope>IDENTIFICATION</scope>
</reference>
<evidence type="ECO:0000256" key="1">
    <source>
        <dbReference type="ARBA" id="ARBA00022737"/>
    </source>
</evidence>
<feature type="compositionally biased region" description="Polar residues" evidence="3">
    <location>
        <begin position="286"/>
        <end position="301"/>
    </location>
</feature>
<dbReference type="PROSITE" id="PS51676">
    <property type="entry name" value="FF"/>
    <property type="match status" value="3"/>
</dbReference>
<feature type="region of interest" description="Disordered" evidence="3">
    <location>
        <begin position="275"/>
        <end position="423"/>
    </location>
</feature>
<feature type="compositionally biased region" description="Low complexity" evidence="3">
    <location>
        <begin position="18"/>
        <end position="29"/>
    </location>
</feature>
<proteinExistence type="predicted"/>
<organism evidence="6 7">
    <name type="scientific">Globodera pallida</name>
    <name type="common">Potato cyst nematode worm</name>
    <name type="synonym">Heterodera pallida</name>
    <dbReference type="NCBI Taxonomy" id="36090"/>
    <lineage>
        <taxon>Eukaryota</taxon>
        <taxon>Metazoa</taxon>
        <taxon>Ecdysozoa</taxon>
        <taxon>Nematoda</taxon>
        <taxon>Chromadorea</taxon>
        <taxon>Rhabditida</taxon>
        <taxon>Tylenchina</taxon>
        <taxon>Tylenchomorpha</taxon>
        <taxon>Tylenchoidea</taxon>
        <taxon>Heteroderidae</taxon>
        <taxon>Heteroderinae</taxon>
        <taxon>Globodera</taxon>
    </lineage>
</organism>
<evidence type="ECO:0000256" key="2">
    <source>
        <dbReference type="SAM" id="Coils"/>
    </source>
</evidence>
<dbReference type="GO" id="GO:0003712">
    <property type="term" value="F:transcription coregulator activity"/>
    <property type="evidence" value="ECO:0007669"/>
    <property type="project" value="TreeGrafter"/>
</dbReference>
<dbReference type="InterPro" id="IPR002713">
    <property type="entry name" value="FF_domain"/>
</dbReference>
<feature type="domain" description="FF" evidence="5">
    <location>
        <begin position="484"/>
        <end position="539"/>
    </location>
</feature>
<feature type="compositionally biased region" description="Acidic residues" evidence="3">
    <location>
        <begin position="341"/>
        <end position="351"/>
    </location>
</feature>
<dbReference type="InterPro" id="IPR036517">
    <property type="entry name" value="FF_domain_sf"/>
</dbReference>
<evidence type="ECO:0000259" key="5">
    <source>
        <dbReference type="PROSITE" id="PS51676"/>
    </source>
</evidence>
<dbReference type="SMART" id="SM00441">
    <property type="entry name" value="FF"/>
    <property type="match status" value="6"/>
</dbReference>
<feature type="domain" description="FF" evidence="5">
    <location>
        <begin position="807"/>
        <end position="872"/>
    </location>
</feature>
<dbReference type="Gene3D" id="1.10.10.440">
    <property type="entry name" value="FF domain"/>
    <property type="match status" value="6"/>
</dbReference>
<feature type="region of interest" description="Disordered" evidence="3">
    <location>
        <begin position="150"/>
        <end position="183"/>
    </location>
</feature>
<name>A0A183BVR8_GLOPA</name>
<dbReference type="PANTHER" id="PTHR15377">
    <property type="entry name" value="TRANSCRIPTION ELONGATION REGULATOR 1"/>
    <property type="match status" value="1"/>
</dbReference>
<dbReference type="Gene3D" id="2.20.70.10">
    <property type="match status" value="1"/>
</dbReference>
<feature type="compositionally biased region" description="Pro residues" evidence="3">
    <location>
        <begin position="1"/>
        <end position="17"/>
    </location>
</feature>
<keyword evidence="1" id="KW-0677">Repeat</keyword>
<dbReference type="InterPro" id="IPR045148">
    <property type="entry name" value="TCRG1-like"/>
</dbReference>
<dbReference type="GO" id="GO:0070063">
    <property type="term" value="F:RNA polymerase binding"/>
    <property type="evidence" value="ECO:0007669"/>
    <property type="project" value="InterPro"/>
</dbReference>
<sequence length="893" mass="103169">MGGPPMRPPFRPPPNFPQQPGGPENFPSFFNNPNALQHRMNAIHGMPRLFGSMNMGTHLTNQSIAVGATRGATTSTWATAYGLGGPRPPFPPNFGPPPGFRPPPGDGRATYGHASFWSTRRSWLASLPTKIFGLRQKTVRDELHKLVEQAQKDEKQEQQNGAPGGFPPFMMPGFPGGGPTNPNDAWQEFTAQDGRKYYYNFVTRENIWTKPKAFADREAAAKENGGLPPNMSPQFQAMAAMAAMGAASVTPVAGVGYAGFHPNISAGGPLASMSNVSVSGKDKSRPVSSTAVAGTPCTRTSVWERPPELYNRPDVDLLVSKPPPSKEQNGGKGKKRQKAESEDEEEVDEMVEEKGSDTSGTEDSPELQPTKKKSRKEKKAEKEKEKQKQEQQQQLLQKQPKQPLPIQVEKPVDPAIQAELDAQKEREKLLEDKKVSATSSWEKELSKIVFDQRYLLLSTVERKAAFEAYCRERAEIERSEKKKKAKEAKEGLFKLMEEAKLHGKSTFASFSTKWVKDSRFKAVEKMRDREAYFKDYVEELYKKEKEEKKKEREKAKEEFKALLSEQTELRRNSIWAIVKKRLEKEARYKNKHLDSETRQRLFEEYAKECPEPTEEEEEEAKRLAAESLEASNEKRRSGDRDRDGAENGEKRKRKEPLTAEEKALEDRKREVAEELGEHLKERNREHERHKIYEHEQNFKALLVDLIKHTDISWHDGRKQLRKDTRYQNCDLLEKDIKERLFKEHGRELERKRRDVFFQLLDEHQDVTFTTRWHSAKKVIAEDERFNRLKMDDKKLEQDYREWMDRRRSQALDDFETLLRETKIITYKSKQMITENEQHLKDILAVLENDKRYLVLKDRPSERERILDDYLDSLDRKGQPPPPTRNEDPDRRRK</sequence>
<evidence type="ECO:0000313" key="6">
    <source>
        <dbReference type="Proteomes" id="UP000050741"/>
    </source>
</evidence>
<dbReference type="PROSITE" id="PS50020">
    <property type="entry name" value="WW_DOMAIN_2"/>
    <property type="match status" value="1"/>
</dbReference>
<feature type="compositionally biased region" description="Low complexity" evidence="3">
    <location>
        <begin position="390"/>
        <end position="407"/>
    </location>
</feature>
<evidence type="ECO:0000259" key="4">
    <source>
        <dbReference type="PROSITE" id="PS50020"/>
    </source>
</evidence>
<feature type="compositionally biased region" description="Basic and acidic residues" evidence="3">
    <location>
        <begin position="378"/>
        <end position="389"/>
    </location>
</feature>
<dbReference type="WBParaSite" id="GPLIN_000470600">
    <property type="protein sequence ID" value="GPLIN_000470600"/>
    <property type="gene ID" value="GPLIN_000470600"/>
</dbReference>
<feature type="compositionally biased region" description="Basic and acidic residues" evidence="3">
    <location>
        <begin position="884"/>
        <end position="893"/>
    </location>
</feature>
<dbReference type="SMART" id="SM00456">
    <property type="entry name" value="WW"/>
    <property type="match status" value="1"/>
</dbReference>
<dbReference type="Proteomes" id="UP000050741">
    <property type="component" value="Unassembled WGS sequence"/>
</dbReference>
<dbReference type="PANTHER" id="PTHR15377:SF3">
    <property type="entry name" value="WW DOMAIN-CONTAINING PROTEIN"/>
    <property type="match status" value="1"/>
</dbReference>
<feature type="coiled-coil region" evidence="2">
    <location>
        <begin position="534"/>
        <end position="572"/>
    </location>
</feature>
<feature type="region of interest" description="Disordered" evidence="3">
    <location>
        <begin position="604"/>
        <end position="668"/>
    </location>
</feature>
<reference evidence="6" key="1">
    <citation type="submission" date="2014-05" db="EMBL/GenBank/DDBJ databases">
        <title>The genome and life-stage specific transcriptomes of Globodera pallida elucidate key aspects of plant parasitism by a cyst nematode.</title>
        <authorList>
            <person name="Cotton J.A."/>
            <person name="Lilley C.J."/>
            <person name="Jones L.M."/>
            <person name="Kikuchi T."/>
            <person name="Reid A.J."/>
            <person name="Thorpe P."/>
            <person name="Tsai I.J."/>
            <person name="Beasley H."/>
            <person name="Blok V."/>
            <person name="Cock P.J.A."/>
            <person name="Van den Akker S.E."/>
            <person name="Holroyd N."/>
            <person name="Hunt M."/>
            <person name="Mantelin S."/>
            <person name="Naghra H."/>
            <person name="Pain A."/>
            <person name="Palomares-Rius J.E."/>
            <person name="Zarowiecki M."/>
            <person name="Berriman M."/>
            <person name="Jones J.T."/>
            <person name="Urwin P.E."/>
        </authorList>
    </citation>
    <scope>NUCLEOTIDE SEQUENCE [LARGE SCALE GENOMIC DNA]</scope>
    <source>
        <strain evidence="6">Lindley</strain>
    </source>
</reference>
<evidence type="ECO:0000313" key="7">
    <source>
        <dbReference type="WBParaSite" id="GPLIN_000470600"/>
    </source>
</evidence>
<dbReference type="InterPro" id="IPR036020">
    <property type="entry name" value="WW_dom_sf"/>
</dbReference>
<dbReference type="Pfam" id="PF01846">
    <property type="entry name" value="FF"/>
    <property type="match status" value="6"/>
</dbReference>
<feature type="compositionally biased region" description="Basic and acidic residues" evidence="3">
    <location>
        <begin position="305"/>
        <end position="315"/>
    </location>
</feature>
<dbReference type="SUPFAM" id="SSF81698">
    <property type="entry name" value="FF domain"/>
    <property type="match status" value="5"/>
</dbReference>
<feature type="domain" description="FF" evidence="5">
    <location>
        <begin position="417"/>
        <end position="472"/>
    </location>
</feature>
<keyword evidence="2" id="KW-0175">Coiled coil</keyword>
<feature type="domain" description="WW" evidence="4">
    <location>
        <begin position="180"/>
        <end position="213"/>
    </location>
</feature>
<dbReference type="GO" id="GO:0005634">
    <property type="term" value="C:nucleus"/>
    <property type="evidence" value="ECO:0007669"/>
    <property type="project" value="TreeGrafter"/>
</dbReference>
<evidence type="ECO:0000256" key="3">
    <source>
        <dbReference type="SAM" id="MobiDB-lite"/>
    </source>
</evidence>
<dbReference type="SUPFAM" id="SSF51045">
    <property type="entry name" value="WW domain"/>
    <property type="match status" value="1"/>
</dbReference>
<feature type="compositionally biased region" description="Basic and acidic residues" evidence="3">
    <location>
        <begin position="631"/>
        <end position="668"/>
    </location>
</feature>
<feature type="region of interest" description="Disordered" evidence="3">
    <location>
        <begin position="1"/>
        <end position="29"/>
    </location>
</feature>
<keyword evidence="6" id="KW-1185">Reference proteome</keyword>
<dbReference type="AlphaFoldDB" id="A0A183BVR8"/>